<reference evidence="5" key="1">
    <citation type="submission" date="2016-06" db="UniProtKB">
        <authorList>
            <consortium name="WormBaseParasite"/>
        </authorList>
    </citation>
    <scope>IDENTIFICATION</scope>
</reference>
<dbReference type="WBParaSite" id="TCNE_0000763101-mRNA-1">
    <property type="protein sequence ID" value="TCNE_0000763101-mRNA-1"/>
    <property type="gene ID" value="TCNE_0000763101"/>
</dbReference>
<feature type="region of interest" description="Disordered" evidence="1">
    <location>
        <begin position="1"/>
        <end position="21"/>
    </location>
</feature>
<dbReference type="Pfam" id="PF00169">
    <property type="entry name" value="PH"/>
    <property type="match status" value="1"/>
</dbReference>
<dbReference type="SMART" id="SM00233">
    <property type="entry name" value="PH"/>
    <property type="match status" value="1"/>
</dbReference>
<dbReference type="InterPro" id="IPR051364">
    <property type="entry name" value="Cytokinesis/Rho-signaling"/>
</dbReference>
<dbReference type="InterPro" id="IPR012966">
    <property type="entry name" value="AHD"/>
</dbReference>
<evidence type="ECO:0000313" key="3">
    <source>
        <dbReference type="EMBL" id="VDM38952.1"/>
    </source>
</evidence>
<reference evidence="3 4" key="2">
    <citation type="submission" date="2018-11" db="EMBL/GenBank/DDBJ databases">
        <authorList>
            <consortium name="Pathogen Informatics"/>
        </authorList>
    </citation>
    <scope>NUCLEOTIDE SEQUENCE [LARGE SCALE GENOMIC DNA]</scope>
</reference>
<feature type="compositionally biased region" description="Basic and acidic residues" evidence="1">
    <location>
        <begin position="1"/>
        <end position="13"/>
    </location>
</feature>
<dbReference type="Proteomes" id="UP000050794">
    <property type="component" value="Unassembled WGS sequence"/>
</dbReference>
<evidence type="ECO:0000313" key="4">
    <source>
        <dbReference type="Proteomes" id="UP000050794"/>
    </source>
</evidence>
<evidence type="ECO:0000313" key="5">
    <source>
        <dbReference type="WBParaSite" id="TCNE_0000763101-mRNA-1"/>
    </source>
</evidence>
<name>A0A183UGL1_TOXCA</name>
<dbReference type="InterPro" id="IPR011993">
    <property type="entry name" value="PH-like_dom_sf"/>
</dbReference>
<dbReference type="EMBL" id="UYWY01019723">
    <property type="protein sequence ID" value="VDM38952.1"/>
    <property type="molecule type" value="Genomic_DNA"/>
</dbReference>
<dbReference type="SUPFAM" id="SSF50729">
    <property type="entry name" value="PH domain-like"/>
    <property type="match status" value="1"/>
</dbReference>
<dbReference type="InterPro" id="IPR037840">
    <property type="entry name" value="PH_Anillin"/>
</dbReference>
<gene>
    <name evidence="3" type="ORF">TCNE_LOCUS7631</name>
</gene>
<dbReference type="GO" id="GO:0000915">
    <property type="term" value="P:actomyosin contractile ring assembly"/>
    <property type="evidence" value="ECO:0007669"/>
    <property type="project" value="TreeGrafter"/>
</dbReference>
<dbReference type="CDD" id="cd01263">
    <property type="entry name" value="PH_anillin"/>
    <property type="match status" value="1"/>
</dbReference>
<accession>A0A183UGL1</accession>
<evidence type="ECO:0000256" key="1">
    <source>
        <dbReference type="SAM" id="MobiDB-lite"/>
    </source>
</evidence>
<dbReference type="PANTHER" id="PTHR21538:SF23">
    <property type="entry name" value="ANILLIN"/>
    <property type="match status" value="1"/>
</dbReference>
<dbReference type="Gene3D" id="2.30.29.30">
    <property type="entry name" value="Pleckstrin-homology domain (PH domain)/Phosphotyrosine-binding domain (PTB)"/>
    <property type="match status" value="1"/>
</dbReference>
<proteinExistence type="predicted"/>
<dbReference type="GO" id="GO:0031106">
    <property type="term" value="P:septin ring organization"/>
    <property type="evidence" value="ECO:0007669"/>
    <property type="project" value="TreeGrafter"/>
</dbReference>
<dbReference type="InterPro" id="IPR001849">
    <property type="entry name" value="PH_domain"/>
</dbReference>
<evidence type="ECO:0000259" key="2">
    <source>
        <dbReference type="PROSITE" id="PS50003"/>
    </source>
</evidence>
<dbReference type="GO" id="GO:0000281">
    <property type="term" value="P:mitotic cytokinesis"/>
    <property type="evidence" value="ECO:0007669"/>
    <property type="project" value="TreeGrafter"/>
</dbReference>
<dbReference type="GO" id="GO:0005826">
    <property type="term" value="C:actomyosin contractile ring"/>
    <property type="evidence" value="ECO:0007669"/>
    <property type="project" value="TreeGrafter"/>
</dbReference>
<sequence>MYREQGREHRQSPADDVPVRFSPATCNMPVSAGERVATYEWKDTGKVVQSKRDSITRFPLATSTPLEGSPASMLHSVRESPARLLDSSAISTITVSTVNGNNAEQNHAAQIKRLSEGILVQEERLSQAVAALAHAKKFSTINGTLAELCAHRELLLCRERHASLHRELERVKMLHVIKKKLPDLSGTMQGSYEVSSIIVYLNRNFCIRNLDEGNSYAFVALLKAAEQVYATEAITLMDTRVMRVSSVKFIEHIRFASLPPDMIITLEIYALKVSEARAKGVEDRSCAKLRNKARSLLSPLRKPNVDESVVSSSEFTLCGNVVLNRETVGTQRFYLNNVVYPLEGTIEIRSACSALPPIIETDFQGFLTMYEVVSGFGSWARYWAVLRRAVVHFWKYPDDEAANRPALAYMDLTKCTDRKIKPAAFEVCSRPHAFSVDLLIPTSSSVVEKKRVLLSADTKDQCVAWIDAINETLDILRG</sequence>
<keyword evidence="4" id="KW-1185">Reference proteome</keyword>
<protein>
    <submittedName>
        <fullName evidence="5">PH domain-containing protein</fullName>
    </submittedName>
</protein>
<dbReference type="AlphaFoldDB" id="A0A183UGL1"/>
<dbReference type="Pfam" id="PF08174">
    <property type="entry name" value="Anillin"/>
    <property type="match status" value="1"/>
</dbReference>
<dbReference type="PANTHER" id="PTHR21538">
    <property type="entry name" value="ANILLIN/RHOTEKIN RTKN"/>
    <property type="match status" value="1"/>
</dbReference>
<dbReference type="PROSITE" id="PS50003">
    <property type="entry name" value="PH_DOMAIN"/>
    <property type="match status" value="1"/>
</dbReference>
<organism evidence="4 5">
    <name type="scientific">Toxocara canis</name>
    <name type="common">Canine roundworm</name>
    <dbReference type="NCBI Taxonomy" id="6265"/>
    <lineage>
        <taxon>Eukaryota</taxon>
        <taxon>Metazoa</taxon>
        <taxon>Ecdysozoa</taxon>
        <taxon>Nematoda</taxon>
        <taxon>Chromadorea</taxon>
        <taxon>Rhabditida</taxon>
        <taxon>Spirurina</taxon>
        <taxon>Ascaridomorpha</taxon>
        <taxon>Ascaridoidea</taxon>
        <taxon>Toxocaridae</taxon>
        <taxon>Toxocara</taxon>
    </lineage>
</organism>
<feature type="domain" description="PH" evidence="2">
    <location>
        <begin position="360"/>
        <end position="474"/>
    </location>
</feature>